<evidence type="ECO:0000256" key="5">
    <source>
        <dbReference type="ARBA" id="ARBA00022679"/>
    </source>
</evidence>
<evidence type="ECO:0000256" key="1">
    <source>
        <dbReference type="ARBA" id="ARBA00000012"/>
    </source>
</evidence>
<comment type="pathway">
    <text evidence="3">Cofactor biosynthesis; tetrahydrofolate biosynthesis; 7,8-dihydrofolate from 2-amino-4-hydroxy-6-hydroxymethyl-7,8-dihydropteridine diphosphate and 4-aminobenzoate: step 1/2.</text>
</comment>
<accession>A0A4D6KAX8</accession>
<evidence type="ECO:0000256" key="2">
    <source>
        <dbReference type="ARBA" id="ARBA00001946"/>
    </source>
</evidence>
<evidence type="ECO:0000256" key="8">
    <source>
        <dbReference type="ARBA" id="ARBA00022909"/>
    </source>
</evidence>
<evidence type="ECO:0000256" key="6">
    <source>
        <dbReference type="ARBA" id="ARBA00022723"/>
    </source>
</evidence>
<dbReference type="EC" id="2.5.1.15" evidence="4"/>
<dbReference type="Gene3D" id="3.20.20.20">
    <property type="entry name" value="Dihydropteroate synthase-like"/>
    <property type="match status" value="1"/>
</dbReference>
<keyword evidence="7" id="KW-0460">Magnesium</keyword>
<dbReference type="InterPro" id="IPR045031">
    <property type="entry name" value="DHP_synth-like"/>
</dbReference>
<dbReference type="AlphaFoldDB" id="A0A4D6KAX8"/>
<evidence type="ECO:0000256" key="7">
    <source>
        <dbReference type="ARBA" id="ARBA00022842"/>
    </source>
</evidence>
<gene>
    <name evidence="10" type="primary">folP</name>
    <name evidence="10" type="ORF">E5139_01150</name>
</gene>
<dbReference type="Proteomes" id="UP000297053">
    <property type="component" value="Chromosome"/>
</dbReference>
<reference evidence="10 11" key="1">
    <citation type="submission" date="2019-04" db="EMBL/GenBank/DDBJ databases">
        <title>Complete genome sequence of Arthrobacter sp. ZXY-2 associated with effective atrazine degradation and salt adaptation.</title>
        <authorList>
            <person name="Zhao X."/>
        </authorList>
    </citation>
    <scope>NUCLEOTIDE SEQUENCE [LARGE SCALE GENOMIC DNA]</scope>
    <source>
        <strain evidence="11">ZP60</strain>
    </source>
</reference>
<sequence>MQNVDAAGLGIGDDHPTRIMGVLNVSRESPYDPSVFDDHDEAAAYVEEELVGEGADIVDVGLESANKRFDVLSAEQELDRLDTAIQTMESVSGDAIFSIETRYHEVAEAAIEAGFDMVNDICGFADPEMPRICREYDVAVGKMASPPDLERPGAVEETDWAARKSPSWAQQADYVDQVYEALGQNGLTDKTIVDPAFGGWSEAKTLANDRETFRRLREFRALDRPILVSINRKNFLRSLADRSTEGALPVSLAATSMAIDRGAHVVRTHDVAETLDAARIGDAFGGSLLREASLGVEELDVTNGMEVARHLEAVDADFDPEDGTTRAFRITDLDPAGRESLAAAAADTNVRIAGRFPVVVFGTPRSLTRLAAMLDDSGRVGDVMNWIANDV</sequence>
<name>A0A4D6KAX8_9EURY</name>
<dbReference type="GO" id="GO:0046654">
    <property type="term" value="P:tetrahydrofolate biosynthetic process"/>
    <property type="evidence" value="ECO:0007669"/>
    <property type="project" value="TreeGrafter"/>
</dbReference>
<protein>
    <recommendedName>
        <fullName evidence="4">dihydropteroate synthase</fullName>
        <ecNumber evidence="4">2.5.1.15</ecNumber>
    </recommendedName>
</protein>
<comment type="catalytic activity">
    <reaction evidence="1">
        <text>(7,8-dihydropterin-6-yl)methyl diphosphate + 4-aminobenzoate = 7,8-dihydropteroate + diphosphate</text>
        <dbReference type="Rhea" id="RHEA:19949"/>
        <dbReference type="ChEBI" id="CHEBI:17836"/>
        <dbReference type="ChEBI" id="CHEBI:17839"/>
        <dbReference type="ChEBI" id="CHEBI:33019"/>
        <dbReference type="ChEBI" id="CHEBI:72950"/>
        <dbReference type="EC" id="2.5.1.15"/>
    </reaction>
</comment>
<dbReference type="GeneID" id="42177501"/>
<evidence type="ECO:0000256" key="3">
    <source>
        <dbReference type="ARBA" id="ARBA00004763"/>
    </source>
</evidence>
<keyword evidence="5 10" id="KW-0808">Transferase</keyword>
<dbReference type="KEGG" id="halz:E5139_01150"/>
<dbReference type="GO" id="GO:0004156">
    <property type="term" value="F:dihydropteroate synthase activity"/>
    <property type="evidence" value="ECO:0007669"/>
    <property type="project" value="UniProtKB-EC"/>
</dbReference>
<dbReference type="InterPro" id="IPR006390">
    <property type="entry name" value="DHP_synth_dom"/>
</dbReference>
<keyword evidence="6" id="KW-0479">Metal-binding</keyword>
<evidence type="ECO:0000256" key="4">
    <source>
        <dbReference type="ARBA" id="ARBA00012458"/>
    </source>
</evidence>
<dbReference type="Pfam" id="PF00809">
    <property type="entry name" value="Pterin_bind"/>
    <property type="match status" value="1"/>
</dbReference>
<dbReference type="GO" id="GO:0046872">
    <property type="term" value="F:metal ion binding"/>
    <property type="evidence" value="ECO:0007669"/>
    <property type="project" value="UniProtKB-KW"/>
</dbReference>
<dbReference type="PANTHER" id="PTHR20941:SF1">
    <property type="entry name" value="FOLIC ACID SYNTHESIS PROTEIN FOL1"/>
    <property type="match status" value="1"/>
</dbReference>
<dbReference type="GeneID" id="8412322"/>
<dbReference type="NCBIfam" id="TIGR01496">
    <property type="entry name" value="DHPS"/>
    <property type="match status" value="1"/>
</dbReference>
<dbReference type="SUPFAM" id="SSF51717">
    <property type="entry name" value="Dihydropteroate synthetase-like"/>
    <property type="match status" value="1"/>
</dbReference>
<reference evidence="10 11" key="2">
    <citation type="submission" date="2019-04" db="EMBL/GenBank/DDBJ databases">
        <authorList>
            <person name="Yang S."/>
            <person name="Wei W."/>
        </authorList>
    </citation>
    <scope>NUCLEOTIDE SEQUENCE [LARGE SCALE GENOMIC DNA]</scope>
    <source>
        <strain evidence="11">ZP60</strain>
    </source>
</reference>
<feature type="domain" description="Pterin-binding" evidence="9">
    <location>
        <begin position="17"/>
        <end position="279"/>
    </location>
</feature>
<dbReference type="PROSITE" id="PS50972">
    <property type="entry name" value="PTERIN_BINDING"/>
    <property type="match status" value="1"/>
</dbReference>
<dbReference type="GO" id="GO:0046656">
    <property type="term" value="P:folic acid biosynthetic process"/>
    <property type="evidence" value="ECO:0007669"/>
    <property type="project" value="UniProtKB-KW"/>
</dbReference>
<organism evidence="10 11">
    <name type="scientific">Halomicrobium mukohataei</name>
    <dbReference type="NCBI Taxonomy" id="57705"/>
    <lineage>
        <taxon>Archaea</taxon>
        <taxon>Methanobacteriati</taxon>
        <taxon>Methanobacteriota</taxon>
        <taxon>Stenosarchaea group</taxon>
        <taxon>Halobacteria</taxon>
        <taxon>Halobacteriales</taxon>
        <taxon>Haloarculaceae</taxon>
        <taxon>Halomicrobium</taxon>
    </lineage>
</organism>
<dbReference type="InterPro" id="IPR000489">
    <property type="entry name" value="Pterin-binding_dom"/>
</dbReference>
<proteinExistence type="predicted"/>
<keyword evidence="8" id="KW-0289">Folate biosynthesis</keyword>
<dbReference type="RefSeq" id="WP_015763718.1">
    <property type="nucleotide sequence ID" value="NZ_CP039375.1"/>
</dbReference>
<dbReference type="OMA" id="FATPRDC"/>
<dbReference type="PANTHER" id="PTHR20941">
    <property type="entry name" value="FOLATE SYNTHESIS PROTEINS"/>
    <property type="match status" value="1"/>
</dbReference>
<dbReference type="InterPro" id="IPR011005">
    <property type="entry name" value="Dihydropteroate_synth-like_sf"/>
</dbReference>
<evidence type="ECO:0000313" key="10">
    <source>
        <dbReference type="EMBL" id="QCD64305.1"/>
    </source>
</evidence>
<evidence type="ECO:0000259" key="9">
    <source>
        <dbReference type="PROSITE" id="PS50972"/>
    </source>
</evidence>
<evidence type="ECO:0000313" key="11">
    <source>
        <dbReference type="Proteomes" id="UP000297053"/>
    </source>
</evidence>
<dbReference type="EMBL" id="CP039375">
    <property type="protein sequence ID" value="QCD64305.1"/>
    <property type="molecule type" value="Genomic_DNA"/>
</dbReference>
<comment type="cofactor">
    <cofactor evidence="2">
        <name>Mg(2+)</name>
        <dbReference type="ChEBI" id="CHEBI:18420"/>
    </cofactor>
</comment>